<evidence type="ECO:0000256" key="4">
    <source>
        <dbReference type="ARBA" id="ARBA00023136"/>
    </source>
</evidence>
<comment type="subcellular location">
    <subcellularLocation>
        <location evidence="1">Cell outer membrane</location>
    </subcellularLocation>
</comment>
<comment type="similarity">
    <text evidence="2">Belongs to the SusD family.</text>
</comment>
<keyword evidence="3" id="KW-0732">Signal</keyword>
<dbReference type="PROSITE" id="PS51257">
    <property type="entry name" value="PROKAR_LIPOPROTEIN"/>
    <property type="match status" value="1"/>
</dbReference>
<dbReference type="RefSeq" id="WP_074242616.1">
    <property type="nucleotide sequence ID" value="NZ_FSRA01000002.1"/>
</dbReference>
<evidence type="ECO:0000256" key="5">
    <source>
        <dbReference type="ARBA" id="ARBA00023237"/>
    </source>
</evidence>
<dbReference type="GO" id="GO:0009279">
    <property type="term" value="C:cell outer membrane"/>
    <property type="evidence" value="ECO:0007669"/>
    <property type="project" value="UniProtKB-SubCell"/>
</dbReference>
<evidence type="ECO:0000259" key="6">
    <source>
        <dbReference type="Pfam" id="PF07980"/>
    </source>
</evidence>
<dbReference type="Gene3D" id="1.25.40.390">
    <property type="match status" value="1"/>
</dbReference>
<evidence type="ECO:0000256" key="1">
    <source>
        <dbReference type="ARBA" id="ARBA00004442"/>
    </source>
</evidence>
<organism evidence="8 9">
    <name type="scientific">Chitinophaga niabensis</name>
    <dbReference type="NCBI Taxonomy" id="536979"/>
    <lineage>
        <taxon>Bacteria</taxon>
        <taxon>Pseudomonadati</taxon>
        <taxon>Bacteroidota</taxon>
        <taxon>Chitinophagia</taxon>
        <taxon>Chitinophagales</taxon>
        <taxon>Chitinophagaceae</taxon>
        <taxon>Chitinophaga</taxon>
    </lineage>
</organism>
<dbReference type="InterPro" id="IPR011990">
    <property type="entry name" value="TPR-like_helical_dom_sf"/>
</dbReference>
<dbReference type="Proteomes" id="UP000185003">
    <property type="component" value="Unassembled WGS sequence"/>
</dbReference>
<gene>
    <name evidence="8" type="ORF">SAMN04488055_5383</name>
</gene>
<sequence length="463" mass="52425">MKPVLSVFFVCALAFCACKKQNEWLDAKRQITDNVPETLKDFQAILDNSIIMNAGYPTLGLLGADNYYFPDAAVQVINAMDRNSYLWNKDIFGVEASIEYNTAYNIIASANVVLEGVAAIDIATDKLAEYNNVKGQALFFRSMLFSELAAVFCKHYNASTAANDLGICIRTKSDVHHLEPRSSIEQTYKLIIDDLKLAASLLPVTAVYKTRPCKSAAFALLARTYLQMGSYTNAKSFSDSALTYSARLLDFNDEIISITKPYRFPDFKLENPEIVFYATGYPHAGIAPSASFNRSFVDSLLFQSYDDNDLRKTYFFATDNVGRAKYRGGYTGNDLIFDGIGINEVFLIRAECNARMNNIVSATDDLNKLLKNRYKKGAYTDFVATDGDVALVKILEERRKELPFTGQIRWQDLRRLNKEPRFARVLKRLYNGTLYEIQPNDKRYIYPFPQNEIDLAGIQQNER</sequence>
<dbReference type="SUPFAM" id="SSF48452">
    <property type="entry name" value="TPR-like"/>
    <property type="match status" value="1"/>
</dbReference>
<feature type="domain" description="SusD-like N-terminal" evidence="7">
    <location>
        <begin position="23"/>
        <end position="226"/>
    </location>
</feature>
<dbReference type="InterPro" id="IPR033985">
    <property type="entry name" value="SusD-like_N"/>
</dbReference>
<evidence type="ECO:0000256" key="3">
    <source>
        <dbReference type="ARBA" id="ARBA00022729"/>
    </source>
</evidence>
<evidence type="ECO:0000259" key="7">
    <source>
        <dbReference type="Pfam" id="PF14322"/>
    </source>
</evidence>
<evidence type="ECO:0000256" key="2">
    <source>
        <dbReference type="ARBA" id="ARBA00006275"/>
    </source>
</evidence>
<dbReference type="STRING" id="536979.SAMN04488055_5383"/>
<dbReference type="InterPro" id="IPR012944">
    <property type="entry name" value="SusD_RagB_dom"/>
</dbReference>
<evidence type="ECO:0000313" key="8">
    <source>
        <dbReference type="EMBL" id="SIO53273.1"/>
    </source>
</evidence>
<dbReference type="OrthoDB" id="653598at2"/>
<dbReference type="EMBL" id="FSRA01000002">
    <property type="protein sequence ID" value="SIO53273.1"/>
    <property type="molecule type" value="Genomic_DNA"/>
</dbReference>
<dbReference type="AlphaFoldDB" id="A0A1N6K9Z3"/>
<feature type="domain" description="RagB/SusD" evidence="6">
    <location>
        <begin position="344"/>
        <end position="460"/>
    </location>
</feature>
<protein>
    <submittedName>
        <fullName evidence="8">SusD family protein</fullName>
    </submittedName>
</protein>
<dbReference type="Pfam" id="PF14322">
    <property type="entry name" value="SusD-like_3"/>
    <property type="match status" value="1"/>
</dbReference>
<dbReference type="Pfam" id="PF07980">
    <property type="entry name" value="SusD_RagB"/>
    <property type="match status" value="1"/>
</dbReference>
<accession>A0A1N6K9Z3</accession>
<name>A0A1N6K9Z3_9BACT</name>
<keyword evidence="9" id="KW-1185">Reference proteome</keyword>
<evidence type="ECO:0000313" key="9">
    <source>
        <dbReference type="Proteomes" id="UP000185003"/>
    </source>
</evidence>
<reference evidence="8 9" key="1">
    <citation type="submission" date="2016-11" db="EMBL/GenBank/DDBJ databases">
        <authorList>
            <person name="Jaros S."/>
            <person name="Januszkiewicz K."/>
            <person name="Wedrychowicz H."/>
        </authorList>
    </citation>
    <scope>NUCLEOTIDE SEQUENCE [LARGE SCALE GENOMIC DNA]</scope>
    <source>
        <strain evidence="8 9">DSM 24787</strain>
    </source>
</reference>
<proteinExistence type="inferred from homology"/>
<keyword evidence="4" id="KW-0472">Membrane</keyword>
<keyword evidence="5" id="KW-0998">Cell outer membrane</keyword>